<dbReference type="STRING" id="326424.FRAAL2760"/>
<evidence type="ECO:0000313" key="2">
    <source>
        <dbReference type="Proteomes" id="UP000000657"/>
    </source>
</evidence>
<gene>
    <name evidence="1" type="ordered locus">FRAAL2760</name>
</gene>
<dbReference type="AlphaFoldDB" id="Q0RM48"/>
<proteinExistence type="predicted"/>
<evidence type="ECO:0000313" key="1">
    <source>
        <dbReference type="EMBL" id="CAJ61404.1"/>
    </source>
</evidence>
<organism evidence="1 2">
    <name type="scientific">Frankia alni (strain DSM 45986 / CECT 9034 / ACN14a)</name>
    <dbReference type="NCBI Taxonomy" id="326424"/>
    <lineage>
        <taxon>Bacteria</taxon>
        <taxon>Bacillati</taxon>
        <taxon>Actinomycetota</taxon>
        <taxon>Actinomycetes</taxon>
        <taxon>Frankiales</taxon>
        <taxon>Frankiaceae</taxon>
        <taxon>Frankia</taxon>
    </lineage>
</organism>
<keyword evidence="2" id="KW-1185">Reference proteome</keyword>
<dbReference type="KEGG" id="fal:FRAAL2760"/>
<reference evidence="1 2" key="1">
    <citation type="journal article" date="2007" name="Genome Res.">
        <title>Genome characteristics of facultatively symbiotic Frankia sp. strains reflect host range and host plant biogeography.</title>
        <authorList>
            <person name="Normand P."/>
            <person name="Lapierre P."/>
            <person name="Tisa L.S."/>
            <person name="Gogarten J.P."/>
            <person name="Alloisio N."/>
            <person name="Bagnarol E."/>
            <person name="Bassi C.A."/>
            <person name="Berry A.M."/>
            <person name="Bickhart D.M."/>
            <person name="Choisne N."/>
            <person name="Couloux A."/>
            <person name="Cournoyer B."/>
            <person name="Cruveiller S."/>
            <person name="Daubin V."/>
            <person name="Demange N."/>
            <person name="Francino M.P."/>
            <person name="Goltsman E."/>
            <person name="Huang Y."/>
            <person name="Kopp O.R."/>
            <person name="Labarre L."/>
            <person name="Lapidus A."/>
            <person name="Lavire C."/>
            <person name="Marechal J."/>
            <person name="Martinez M."/>
            <person name="Mastronunzio J.E."/>
            <person name="Mullin B.C."/>
            <person name="Niemann J."/>
            <person name="Pujic P."/>
            <person name="Rawnsley T."/>
            <person name="Rouy Z."/>
            <person name="Schenowitz C."/>
            <person name="Sellstedt A."/>
            <person name="Tavares F."/>
            <person name="Tomkins J.P."/>
            <person name="Vallenet D."/>
            <person name="Valverde C."/>
            <person name="Wall L.G."/>
            <person name="Wang Y."/>
            <person name="Medigue C."/>
            <person name="Benson D.R."/>
        </authorList>
    </citation>
    <scope>NUCLEOTIDE SEQUENCE [LARGE SCALE GENOMIC DNA]</scope>
    <source>
        <strain evidence="2">DSM 45986 / CECT 9034 / ACN14a</strain>
    </source>
</reference>
<dbReference type="Proteomes" id="UP000000657">
    <property type="component" value="Chromosome"/>
</dbReference>
<dbReference type="EMBL" id="CT573213">
    <property type="protein sequence ID" value="CAJ61404.1"/>
    <property type="molecule type" value="Genomic_DNA"/>
</dbReference>
<dbReference type="RefSeq" id="WP_011603912.1">
    <property type="nucleotide sequence ID" value="NC_008278.1"/>
</dbReference>
<dbReference type="HOGENOM" id="CLU_2665740_0_0_11"/>
<protein>
    <submittedName>
        <fullName evidence="1">Uncharacterized protein</fullName>
    </submittedName>
</protein>
<accession>Q0RM48</accession>
<name>Q0RM48_FRAAA</name>
<sequence length="75" mass="8197">MKTFEAWLQQAKAAQGRLQAANGGKDMPLREYRAADPVAFAQLIQALDALTPYTGKPVAEDLRELAGLKDVNQII</sequence>